<evidence type="ECO:0000256" key="7">
    <source>
        <dbReference type="ARBA" id="ARBA00023136"/>
    </source>
</evidence>
<evidence type="ECO:0000256" key="6">
    <source>
        <dbReference type="ARBA" id="ARBA00022989"/>
    </source>
</evidence>
<evidence type="ECO:0000313" key="9">
    <source>
        <dbReference type="EMBL" id="KAF0684399.1"/>
    </source>
</evidence>
<gene>
    <name evidence="10" type="primary">Aste57867_23634</name>
    <name evidence="9" type="ORF">As57867_023562</name>
    <name evidence="10" type="ORF">ASTE57867_23634</name>
</gene>
<dbReference type="GO" id="GO:0006506">
    <property type="term" value="P:GPI anchor biosynthetic process"/>
    <property type="evidence" value="ECO:0007669"/>
    <property type="project" value="UniProtKB-UniPathway"/>
</dbReference>
<proteinExistence type="predicted"/>
<feature type="transmembrane region" description="Helical" evidence="8">
    <location>
        <begin position="7"/>
        <end position="31"/>
    </location>
</feature>
<feature type="transmembrane region" description="Helical" evidence="8">
    <location>
        <begin position="186"/>
        <end position="206"/>
    </location>
</feature>
<evidence type="ECO:0000256" key="8">
    <source>
        <dbReference type="SAM" id="Phobius"/>
    </source>
</evidence>
<dbReference type="OrthoDB" id="17366at2759"/>
<dbReference type="EMBL" id="CAADRA010007316">
    <property type="protein sequence ID" value="VFU00279.1"/>
    <property type="molecule type" value="Genomic_DNA"/>
</dbReference>
<name>A0A485LPW2_9STRA</name>
<evidence type="ECO:0000313" key="11">
    <source>
        <dbReference type="Proteomes" id="UP000332933"/>
    </source>
</evidence>
<keyword evidence="7 8" id="KW-0472">Membrane</keyword>
<feature type="transmembrane region" description="Helical" evidence="8">
    <location>
        <begin position="140"/>
        <end position="165"/>
    </location>
</feature>
<dbReference type="Proteomes" id="UP000332933">
    <property type="component" value="Unassembled WGS sequence"/>
</dbReference>
<evidence type="ECO:0000256" key="1">
    <source>
        <dbReference type="ARBA" id="ARBA00004477"/>
    </source>
</evidence>
<evidence type="ECO:0000256" key="5">
    <source>
        <dbReference type="ARBA" id="ARBA00022824"/>
    </source>
</evidence>
<dbReference type="GO" id="GO:0005789">
    <property type="term" value="C:endoplasmic reticulum membrane"/>
    <property type="evidence" value="ECO:0007669"/>
    <property type="project" value="UniProtKB-SubCell"/>
</dbReference>
<dbReference type="Pfam" id="PF06699">
    <property type="entry name" value="PIG-F"/>
    <property type="match status" value="1"/>
</dbReference>
<accession>A0A485LPW2</accession>
<dbReference type="UniPathway" id="UPA00196"/>
<reference evidence="9" key="2">
    <citation type="submission" date="2019-06" db="EMBL/GenBank/DDBJ databases">
        <title>Genomics analysis of Aphanomyces spp. identifies a new class of oomycete effector associated with host adaptation.</title>
        <authorList>
            <person name="Gaulin E."/>
        </authorList>
    </citation>
    <scope>NUCLEOTIDE SEQUENCE</scope>
    <source>
        <strain evidence="9">CBS 578.67</strain>
    </source>
</reference>
<keyword evidence="4 8" id="KW-0812">Transmembrane</keyword>
<comment type="subcellular location">
    <subcellularLocation>
        <location evidence="1">Endoplasmic reticulum membrane</location>
        <topology evidence="1">Multi-pass membrane protein</topology>
    </subcellularLocation>
</comment>
<evidence type="ECO:0000256" key="4">
    <source>
        <dbReference type="ARBA" id="ARBA00022692"/>
    </source>
</evidence>
<dbReference type="AlphaFoldDB" id="A0A485LPW2"/>
<dbReference type="InterPro" id="IPR009580">
    <property type="entry name" value="GPI_biosynthesis_protein_Pig-F"/>
</dbReference>
<reference evidence="10 11" key="1">
    <citation type="submission" date="2019-03" db="EMBL/GenBank/DDBJ databases">
        <authorList>
            <person name="Gaulin E."/>
            <person name="Dumas B."/>
        </authorList>
    </citation>
    <scope>NUCLEOTIDE SEQUENCE [LARGE SCALE GENOMIC DNA]</scope>
    <source>
        <strain evidence="10">CBS 568.67</strain>
    </source>
</reference>
<feature type="transmembrane region" description="Helical" evidence="8">
    <location>
        <begin position="226"/>
        <end position="244"/>
    </location>
</feature>
<comment type="pathway">
    <text evidence="2">Glycolipid biosynthesis; glycosylphosphatidylinositol-anchor biosynthesis.</text>
</comment>
<evidence type="ECO:0000313" key="10">
    <source>
        <dbReference type="EMBL" id="VFU00279.1"/>
    </source>
</evidence>
<protein>
    <submittedName>
        <fullName evidence="10">Aste57867_23634 protein</fullName>
    </submittedName>
</protein>
<feature type="transmembrane region" description="Helical" evidence="8">
    <location>
        <begin position="43"/>
        <end position="63"/>
    </location>
</feature>
<keyword evidence="6 8" id="KW-1133">Transmembrane helix</keyword>
<organism evidence="10 11">
    <name type="scientific">Aphanomyces stellatus</name>
    <dbReference type="NCBI Taxonomy" id="120398"/>
    <lineage>
        <taxon>Eukaryota</taxon>
        <taxon>Sar</taxon>
        <taxon>Stramenopiles</taxon>
        <taxon>Oomycota</taxon>
        <taxon>Saprolegniomycetes</taxon>
        <taxon>Saprolegniales</taxon>
        <taxon>Verrucalvaceae</taxon>
        <taxon>Aphanomyces</taxon>
    </lineage>
</organism>
<feature type="transmembrane region" description="Helical" evidence="8">
    <location>
        <begin position="91"/>
        <end position="120"/>
    </location>
</feature>
<dbReference type="EMBL" id="VJMH01007290">
    <property type="protein sequence ID" value="KAF0684399.1"/>
    <property type="molecule type" value="Genomic_DNA"/>
</dbReference>
<evidence type="ECO:0000256" key="3">
    <source>
        <dbReference type="ARBA" id="ARBA00022502"/>
    </source>
</evidence>
<sequence length="253" mass="27762">MSAAHDTAAALVGHGLAQMAIALGSVVYFPRWLGPLETNHPDALALAVVMVATFTFPLLILTAPRTPQVRASYSRLSSSHVRVYKVHSSTLAMVAAGVGMTVVGVGVFHLVIIFFGAPLFLSVFNDPPYSPHNLMYSCRLWWKTLLLAALISIMTVAPLAMHIGVGPSTRWIDLLLNARYRRARDIQLAWTCIGTLLGTYLGTVFLPLDWDRPWQQWPLPCVYGAAYGHALGALVSTVAAAFFWDPKYMHKED</sequence>
<keyword evidence="3" id="KW-0337">GPI-anchor biosynthesis</keyword>
<keyword evidence="5" id="KW-0256">Endoplasmic reticulum</keyword>
<keyword evidence="11" id="KW-1185">Reference proteome</keyword>
<evidence type="ECO:0000256" key="2">
    <source>
        <dbReference type="ARBA" id="ARBA00004687"/>
    </source>
</evidence>